<accession>A0A4R6PPH7</accession>
<dbReference type="InterPro" id="IPR012893">
    <property type="entry name" value="HipA-like_C"/>
</dbReference>
<dbReference type="PANTHER" id="PTHR37419">
    <property type="entry name" value="SERINE/THREONINE-PROTEIN KINASE TOXIN HIPA"/>
    <property type="match status" value="1"/>
</dbReference>
<dbReference type="InterPro" id="IPR052028">
    <property type="entry name" value="HipA_Ser/Thr_kinase"/>
</dbReference>
<name>A0A4R6PPH7_9GAMM</name>
<evidence type="ECO:0000256" key="1">
    <source>
        <dbReference type="ARBA" id="ARBA00010164"/>
    </source>
</evidence>
<reference evidence="5 6" key="1">
    <citation type="submission" date="2019-03" db="EMBL/GenBank/DDBJ databases">
        <title>Freshwater and sediment microbial communities from various areas in North America, analyzing microbe dynamics in response to fracking.</title>
        <authorList>
            <person name="Lamendella R."/>
        </authorList>
    </citation>
    <scope>NUCLEOTIDE SEQUENCE [LARGE SCALE GENOMIC DNA]</scope>
    <source>
        <strain evidence="5 6">18_TX</strain>
    </source>
</reference>
<evidence type="ECO:0000259" key="4">
    <source>
        <dbReference type="Pfam" id="PF07804"/>
    </source>
</evidence>
<dbReference type="GO" id="GO:0004674">
    <property type="term" value="F:protein serine/threonine kinase activity"/>
    <property type="evidence" value="ECO:0007669"/>
    <property type="project" value="TreeGrafter"/>
</dbReference>
<dbReference type="PANTHER" id="PTHR37419:SF8">
    <property type="entry name" value="TOXIN YJJJ"/>
    <property type="match status" value="1"/>
</dbReference>
<keyword evidence="2" id="KW-0808">Transferase</keyword>
<evidence type="ECO:0000256" key="3">
    <source>
        <dbReference type="ARBA" id="ARBA00022777"/>
    </source>
</evidence>
<protein>
    <submittedName>
        <fullName evidence="5">Serine/threonine-protein kinase HipA</fullName>
    </submittedName>
</protein>
<evidence type="ECO:0000313" key="6">
    <source>
        <dbReference type="Proteomes" id="UP000295531"/>
    </source>
</evidence>
<dbReference type="GO" id="GO:0005829">
    <property type="term" value="C:cytosol"/>
    <property type="evidence" value="ECO:0007669"/>
    <property type="project" value="TreeGrafter"/>
</dbReference>
<keyword evidence="3 5" id="KW-0418">Kinase</keyword>
<dbReference type="Pfam" id="PF07804">
    <property type="entry name" value="HipA_C"/>
    <property type="match status" value="1"/>
</dbReference>
<evidence type="ECO:0000313" key="5">
    <source>
        <dbReference type="EMBL" id="TDP40265.1"/>
    </source>
</evidence>
<dbReference type="OrthoDB" id="9805913at2"/>
<comment type="similarity">
    <text evidence="1">Belongs to the HipA Ser/Thr kinase family.</text>
</comment>
<dbReference type="InterPro" id="IPR016869">
    <property type="entry name" value="UCP028135_HipA-like"/>
</dbReference>
<dbReference type="EMBL" id="SNXI01000002">
    <property type="protein sequence ID" value="TDP40265.1"/>
    <property type="molecule type" value="Genomic_DNA"/>
</dbReference>
<dbReference type="PIRSF" id="PIRSF028135">
    <property type="entry name" value="UCP028135_HipA-like"/>
    <property type="match status" value="1"/>
</dbReference>
<comment type="caution">
    <text evidence="5">The sequence shown here is derived from an EMBL/GenBank/DDBJ whole genome shotgun (WGS) entry which is preliminary data.</text>
</comment>
<sequence length="443" mass="49841">MSEITLQLFNKGRWWDAARLNFKGERMNDGVTLTYLHEYLKDSPHYGVSDCWACSVNAPVSVAPIDYPNWPALLDDLLPVGKSRVWWLNYLNMSRRSEFAQNYALLTHACMSPIGNMRIKEAVPALAGVNAQRFNISDVARLQHDFLEYANAQGAAVGGATGAGGVAPKLLLMVEDDQVYIDGDFAGKPLAAIPYLTKFARNTRSTRDNDILRAEGVFYQVLDELLADTPIETIAVSHMLTLEHESQVSLWLPRFDIQTKDGVASRIGMESIYSIINTGPGSYQNHFDVMRRVWKKIKSSTCMSSDDFAKQYLARDLLNLVFGNSDNHGRNISFLKFEGDIQFAPIYDFAPMKADPEMVTRLFKWGSDFESGGQVRFDLIVKALDDFCAPEDLLAFLNDLAQRLVGVPERLEHYGCPESIFEFPAIGFRDLPNKLRNFGVTYD</sequence>
<feature type="domain" description="HipA-like C-terminal" evidence="4">
    <location>
        <begin position="162"/>
        <end position="356"/>
    </location>
</feature>
<dbReference type="Proteomes" id="UP000295531">
    <property type="component" value="Unassembled WGS sequence"/>
</dbReference>
<evidence type="ECO:0000256" key="2">
    <source>
        <dbReference type="ARBA" id="ARBA00022679"/>
    </source>
</evidence>
<proteinExistence type="inferred from homology"/>
<keyword evidence="6" id="KW-1185">Reference proteome</keyword>
<gene>
    <name evidence="5" type="ORF">DEU29_102165</name>
</gene>
<dbReference type="AlphaFoldDB" id="A0A4R6PPH7"/>
<organism evidence="5 6">
    <name type="scientific">Idiomarina aquatica</name>
    <dbReference type="NCBI Taxonomy" id="1327752"/>
    <lineage>
        <taxon>Bacteria</taxon>
        <taxon>Pseudomonadati</taxon>
        <taxon>Pseudomonadota</taxon>
        <taxon>Gammaproteobacteria</taxon>
        <taxon>Alteromonadales</taxon>
        <taxon>Idiomarinaceae</taxon>
        <taxon>Idiomarina</taxon>
    </lineage>
</organism>